<evidence type="ECO:0000256" key="3">
    <source>
        <dbReference type="ARBA" id="ARBA00022695"/>
    </source>
</evidence>
<dbReference type="InterPro" id="IPR004528">
    <property type="entry name" value="KdsB"/>
</dbReference>
<proteinExistence type="inferred from homology"/>
<dbReference type="AlphaFoldDB" id="A0A2Z6IAU7"/>
<evidence type="ECO:0000256" key="4">
    <source>
        <dbReference type="ARBA" id="ARBA00022985"/>
    </source>
</evidence>
<evidence type="ECO:0000256" key="2">
    <source>
        <dbReference type="ARBA" id="ARBA00022679"/>
    </source>
</evidence>
<dbReference type="EMBL" id="AP018786">
    <property type="protein sequence ID" value="BBF23579.1"/>
    <property type="molecule type" value="Genomic_DNA"/>
</dbReference>
<keyword evidence="3 5" id="KW-0548">Nucleotidyltransferase</keyword>
<dbReference type="RefSeq" id="WP_120177171.1">
    <property type="nucleotide sequence ID" value="NZ_AP018786.1"/>
</dbReference>
<name>A0A2Z6IAU7_9BURK</name>
<dbReference type="NCBIfam" id="TIGR00466">
    <property type="entry name" value="kdsB"/>
    <property type="match status" value="1"/>
</dbReference>
<organism evidence="6 7">
    <name type="scientific">Sutterella megalosphaeroides</name>
    <dbReference type="NCBI Taxonomy" id="2494234"/>
    <lineage>
        <taxon>Bacteria</taxon>
        <taxon>Pseudomonadati</taxon>
        <taxon>Pseudomonadota</taxon>
        <taxon>Betaproteobacteria</taxon>
        <taxon>Burkholderiales</taxon>
        <taxon>Sutterellaceae</taxon>
        <taxon>Sutterella</taxon>
    </lineage>
</organism>
<sequence>MSYTILIPARMHSKRLPDKPLKLLAGKPMIVRVVENVRGTSAERIVVATDHEAIFDACRQEGIECVMTRHDHRTGTDRLSEAVTKLGLPDDAVVVNVQGDEPMIPTSVVDRVAQLLVEHPECAIATAAHPIDDVESFLNPNIVKVVLDGRGNALTFSRAPIPWPDGCESPKALTALPEGCHPLHHMGIYAYRVGFLKKFPTLPRAPMEAAESLEQLRALYNGDKIAVTVLEESLPAGVDTAEDLERLQAAYSQKNA</sequence>
<keyword evidence="4 5" id="KW-0448">Lipopolysaccharide biosynthesis</keyword>
<gene>
    <name evidence="6" type="primary">kdsB_2</name>
    <name evidence="5" type="synonym">kdsB</name>
    <name evidence="6" type="ORF">SUTMEG_14700</name>
</gene>
<dbReference type="Pfam" id="PF02348">
    <property type="entry name" value="CTP_transf_3"/>
    <property type="match status" value="1"/>
</dbReference>
<evidence type="ECO:0000313" key="6">
    <source>
        <dbReference type="EMBL" id="BBF23579.1"/>
    </source>
</evidence>
<protein>
    <recommendedName>
        <fullName evidence="5">3-deoxy-manno-octulosonate cytidylyltransferase</fullName>
        <ecNumber evidence="5">2.7.7.38</ecNumber>
    </recommendedName>
    <alternativeName>
        <fullName evidence="5">CMP-2-keto-3-deoxyoctulosonic acid synthase</fullName>
        <shortName evidence="5">CKS</shortName>
        <shortName evidence="5">CMP-KDO synthase</shortName>
    </alternativeName>
</protein>
<comment type="subcellular location">
    <subcellularLocation>
        <location evidence="5">Cytoplasm</location>
    </subcellularLocation>
    <subcellularLocation>
        <location evidence="1">Membrane</location>
    </subcellularLocation>
</comment>
<comment type="similarity">
    <text evidence="5">Belongs to the KdsB family.</text>
</comment>
<keyword evidence="2 5" id="KW-0808">Transferase</keyword>
<dbReference type="HAMAP" id="MF_00057">
    <property type="entry name" value="KdsB"/>
    <property type="match status" value="1"/>
</dbReference>
<dbReference type="CDD" id="cd02517">
    <property type="entry name" value="CMP-KDO-Synthetase"/>
    <property type="match status" value="1"/>
</dbReference>
<dbReference type="InterPro" id="IPR029044">
    <property type="entry name" value="Nucleotide-diphossugar_trans"/>
</dbReference>
<dbReference type="KEGG" id="sutt:SUTMEG_14700"/>
<dbReference type="NCBIfam" id="NF003952">
    <property type="entry name" value="PRK05450.1-5"/>
    <property type="match status" value="1"/>
</dbReference>
<dbReference type="GO" id="GO:0005829">
    <property type="term" value="C:cytosol"/>
    <property type="evidence" value="ECO:0007669"/>
    <property type="project" value="TreeGrafter"/>
</dbReference>
<dbReference type="Proteomes" id="UP000271003">
    <property type="component" value="Chromosome"/>
</dbReference>
<accession>A0A2Z6IAU7</accession>
<comment type="catalytic activity">
    <reaction evidence="5">
        <text>3-deoxy-alpha-D-manno-oct-2-ulosonate + CTP = CMP-3-deoxy-beta-D-manno-octulosonate + diphosphate</text>
        <dbReference type="Rhea" id="RHEA:23448"/>
        <dbReference type="ChEBI" id="CHEBI:33019"/>
        <dbReference type="ChEBI" id="CHEBI:37563"/>
        <dbReference type="ChEBI" id="CHEBI:85986"/>
        <dbReference type="ChEBI" id="CHEBI:85987"/>
        <dbReference type="EC" id="2.7.7.38"/>
    </reaction>
</comment>
<comment type="pathway">
    <text evidence="5">Nucleotide-sugar biosynthesis; CMP-3-deoxy-D-manno-octulosonate biosynthesis; CMP-3-deoxy-D-manno-octulosonate from 3-deoxy-D-manno-octulosonate and CTP: step 1/1.</text>
</comment>
<dbReference type="GO" id="GO:0033468">
    <property type="term" value="P:CMP-keto-3-deoxy-D-manno-octulosonic acid biosynthetic process"/>
    <property type="evidence" value="ECO:0007669"/>
    <property type="project" value="UniProtKB-UniRule"/>
</dbReference>
<dbReference type="UniPathway" id="UPA00358">
    <property type="reaction ID" value="UER00476"/>
</dbReference>
<dbReference type="PANTHER" id="PTHR42866">
    <property type="entry name" value="3-DEOXY-MANNO-OCTULOSONATE CYTIDYLYLTRANSFERASE"/>
    <property type="match status" value="1"/>
</dbReference>
<dbReference type="GO" id="GO:0009103">
    <property type="term" value="P:lipopolysaccharide biosynthetic process"/>
    <property type="evidence" value="ECO:0007669"/>
    <property type="project" value="UniProtKB-UniRule"/>
</dbReference>
<reference evidence="6 7" key="1">
    <citation type="journal article" date="2018" name="Int. J. Syst. Evol. Microbiol.">
        <title>Mesosutterella multiformis gen. nov., sp. nov., a member of the family Sutterellaceae and Sutterella megalosphaeroides sp. nov., isolated from human faeces.</title>
        <authorList>
            <person name="Sakamoto M."/>
            <person name="Ikeyama N."/>
            <person name="Kunihiro T."/>
            <person name="Iino T."/>
            <person name="Yuki M."/>
            <person name="Ohkuma M."/>
        </authorList>
    </citation>
    <scope>NUCLEOTIDE SEQUENCE [LARGE SCALE GENOMIC DNA]</scope>
    <source>
        <strain evidence="6 7">6FBBBH3</strain>
    </source>
</reference>
<dbReference type="Gene3D" id="3.90.550.10">
    <property type="entry name" value="Spore Coat Polysaccharide Biosynthesis Protein SpsA, Chain A"/>
    <property type="match status" value="1"/>
</dbReference>
<dbReference type="EC" id="2.7.7.38" evidence="5"/>
<dbReference type="SUPFAM" id="SSF53448">
    <property type="entry name" value="Nucleotide-diphospho-sugar transferases"/>
    <property type="match status" value="1"/>
</dbReference>
<dbReference type="PANTHER" id="PTHR42866:SF2">
    <property type="entry name" value="3-DEOXY-MANNO-OCTULOSONATE CYTIDYLYLTRANSFERASE, MITOCHONDRIAL"/>
    <property type="match status" value="1"/>
</dbReference>
<evidence type="ECO:0000256" key="1">
    <source>
        <dbReference type="ARBA" id="ARBA00004370"/>
    </source>
</evidence>
<comment type="function">
    <text evidence="5">Activates KDO (a required 8-carbon sugar) for incorporation into bacterial lipopolysaccharide in Gram-negative bacteria.</text>
</comment>
<dbReference type="GO" id="GO:0016020">
    <property type="term" value="C:membrane"/>
    <property type="evidence" value="ECO:0007669"/>
    <property type="project" value="UniProtKB-SubCell"/>
</dbReference>
<evidence type="ECO:0000313" key="7">
    <source>
        <dbReference type="Proteomes" id="UP000271003"/>
    </source>
</evidence>
<dbReference type="FunFam" id="3.90.550.10:FF:000011">
    <property type="entry name" value="3-deoxy-manno-octulosonate cytidylyltransferase"/>
    <property type="match status" value="1"/>
</dbReference>
<keyword evidence="7" id="KW-1185">Reference proteome</keyword>
<evidence type="ECO:0000256" key="5">
    <source>
        <dbReference type="HAMAP-Rule" id="MF_00057"/>
    </source>
</evidence>
<dbReference type="OrthoDB" id="9815559at2"/>
<keyword evidence="5" id="KW-0963">Cytoplasm</keyword>
<dbReference type="GO" id="GO:0008690">
    <property type="term" value="F:3-deoxy-manno-octulosonate cytidylyltransferase activity"/>
    <property type="evidence" value="ECO:0007669"/>
    <property type="project" value="UniProtKB-UniRule"/>
</dbReference>
<dbReference type="InterPro" id="IPR003329">
    <property type="entry name" value="Cytidylyl_trans"/>
</dbReference>